<reference evidence="11" key="2">
    <citation type="submission" date="2016-05" db="EMBL/GenBank/DDBJ databases">
        <title>Comparative analysis highlights variable genome content of wheat rusts and divergence of the mating loci.</title>
        <authorList>
            <person name="Cuomo C.A."/>
            <person name="Bakkeren G."/>
            <person name="Szabo L."/>
            <person name="Khalil H."/>
            <person name="Joly D."/>
            <person name="Goldberg J."/>
            <person name="Young S."/>
            <person name="Zeng Q."/>
            <person name="Fellers J."/>
        </authorList>
    </citation>
    <scope>NUCLEOTIDE SEQUENCE [LARGE SCALE GENOMIC DNA]</scope>
    <source>
        <strain evidence="11">1-1 BBBD Race 1</strain>
    </source>
</reference>
<organism evidence="11">
    <name type="scientific">Puccinia triticina (isolate 1-1 / race 1 (BBBD))</name>
    <name type="common">Brown leaf rust fungus</name>
    <dbReference type="NCBI Taxonomy" id="630390"/>
    <lineage>
        <taxon>Eukaryota</taxon>
        <taxon>Fungi</taxon>
        <taxon>Dikarya</taxon>
        <taxon>Basidiomycota</taxon>
        <taxon>Pucciniomycotina</taxon>
        <taxon>Pucciniomycetes</taxon>
        <taxon>Pucciniales</taxon>
        <taxon>Pucciniaceae</taxon>
        <taxon>Puccinia</taxon>
    </lineage>
</organism>
<dbReference type="SUPFAM" id="SSF69318">
    <property type="entry name" value="Integrin alpha N-terminal domain"/>
    <property type="match status" value="1"/>
</dbReference>
<dbReference type="InterPro" id="IPR028994">
    <property type="entry name" value="Integrin_alpha_N"/>
</dbReference>
<evidence type="ECO:0000256" key="9">
    <source>
        <dbReference type="SAM" id="SignalP"/>
    </source>
</evidence>
<keyword evidence="13" id="KW-1185">Reference proteome</keyword>
<evidence type="ECO:0000259" key="10">
    <source>
        <dbReference type="Pfam" id="PF23122"/>
    </source>
</evidence>
<keyword evidence="4 9" id="KW-0732">Signal</keyword>
<evidence type="ECO:0000256" key="4">
    <source>
        <dbReference type="ARBA" id="ARBA00022729"/>
    </source>
</evidence>
<evidence type="ECO:0000256" key="8">
    <source>
        <dbReference type="SAM" id="Phobius"/>
    </source>
</evidence>
<evidence type="ECO:0000256" key="7">
    <source>
        <dbReference type="ARBA" id="ARBA00023180"/>
    </source>
</evidence>
<evidence type="ECO:0000256" key="2">
    <source>
        <dbReference type="ARBA" id="ARBA00006496"/>
    </source>
</evidence>
<reference evidence="12 13" key="3">
    <citation type="journal article" date="2017" name="G3 (Bethesda)">
        <title>Comparative analysis highlights variable genome content of wheat rusts and divergence of the mating loci.</title>
        <authorList>
            <person name="Cuomo C.A."/>
            <person name="Bakkeren G."/>
            <person name="Khalil H.B."/>
            <person name="Panwar V."/>
            <person name="Joly D."/>
            <person name="Linning R."/>
            <person name="Sakthikumar S."/>
            <person name="Song X."/>
            <person name="Adiconis X."/>
            <person name="Fan L."/>
            <person name="Goldberg J.M."/>
            <person name="Levin J.Z."/>
            <person name="Young S."/>
            <person name="Zeng Q."/>
            <person name="Anikster Y."/>
            <person name="Bruce M."/>
            <person name="Wang M."/>
            <person name="Yin C."/>
            <person name="McCallum B."/>
            <person name="Szabo L.J."/>
            <person name="Hulbert S."/>
            <person name="Chen X."/>
            <person name="Fellers J.P."/>
        </authorList>
    </citation>
    <scope>NUCLEOTIDE SEQUENCE</scope>
    <source>
        <strain evidence="12">isolate 1-1 / race 1 (BBBD)</strain>
        <strain evidence="13">Isolate 1-1 / race 1 (BBBD)</strain>
    </source>
</reference>
<feature type="domain" description="T-cell immunomodulatory protein TIP C2" evidence="10">
    <location>
        <begin position="554"/>
        <end position="656"/>
    </location>
</feature>
<dbReference type="PANTHER" id="PTHR13412:SF0">
    <property type="entry name" value="T-CELL IMMUNOMODULATORY PROTEIN"/>
    <property type="match status" value="1"/>
</dbReference>
<dbReference type="EnsemblFungi" id="PTTG_27249-t43_1">
    <property type="protein sequence ID" value="PTTG_27249-t43_1-p1"/>
    <property type="gene ID" value="PTTG_27249"/>
</dbReference>
<keyword evidence="3 8" id="KW-0812">Transmembrane</keyword>
<keyword evidence="7" id="KW-0325">Glycoprotein</keyword>
<comment type="subcellular location">
    <subcellularLocation>
        <location evidence="1">Membrane</location>
        <topology evidence="1">Single-pass type I membrane protein</topology>
    </subcellularLocation>
</comment>
<keyword evidence="6 8" id="KW-0472">Membrane</keyword>
<dbReference type="OrthoDB" id="10022113at2759"/>
<dbReference type="InterPro" id="IPR024881">
    <property type="entry name" value="Tip"/>
</dbReference>
<sequence>MTDRRNRRRTASLMPRLLRTALLAITQGWPGVAGAKEKKFKAQGLFDMGDLGLDQLDGMIIAIGDSNADQLSVHSHPYHLLRRKSDPLRLCSRDLFTLSSDQRSVSLHLWDHHLYRFVSVPNNPVIPRTVAGFVITNIIATDINYDGRLDILAMGSSDPTDQEGTLKMEVWYGLDGTTFADGVPIPSSLAAHPLVFDSQGTMAMDLLGLPSSLPSVFKVWKNMASGPRVSNSSTPFLIADPPFTSPINCKLPHPHSSSFIDLDGDCLADIFLVCEDGGGEQSYQIWLNNKAAGFALARTGRLPYGTKQVTFADMDRDGTIDMVLAVCPTPNTCTVNVAYNQQIPLCTTGQPGRQCRDPQSLCTPDADFRFSFDSADGGFTTLDVGQMFPGFRLVTALTSADFQGPSPVGIQTGDYNLDGYPDLLLIVAPMGASSGETRGVPWLLESAGCGSACSEAETRAHRRTFAPLSSGAGALSAIDDAKSAFFVDINEDGSLDIVVQRAPPSPSRSRPAARTLSVFKNNFFNDAFFLKAIMLNGACGSRCPGRDGRPDYRPYGVNYAGASYKFTIQDTYGERRATAVGQVPFNSYASATTPYSFFGLGRTNNYVEKMYVGSTRHQTGHWLAIEGLLPNSQLVVIPFQPGAGRGSPASWKKELYLHPADWIPWVSFSVAAAALLLAAIVLVLHLNEKREDERERRRKAHTINFDAL</sequence>
<name>A0A180GMN2_PUCT1</name>
<dbReference type="Proteomes" id="UP000005240">
    <property type="component" value="Unassembled WGS sequence"/>
</dbReference>
<dbReference type="EMBL" id="ADAS02000048">
    <property type="protein sequence ID" value="OAV93679.1"/>
    <property type="molecule type" value="Genomic_DNA"/>
</dbReference>
<evidence type="ECO:0000313" key="12">
    <source>
        <dbReference type="EnsemblFungi" id="PTTG_27249-t43_1-p1"/>
    </source>
</evidence>
<gene>
    <name evidence="11" type="ORF">PTTG_27249</name>
</gene>
<dbReference type="PANTHER" id="PTHR13412">
    <property type="entry name" value="T-CELL IMMUNOMODULATORY PROTEIN HOMOLOG"/>
    <property type="match status" value="1"/>
</dbReference>
<reference evidence="11" key="1">
    <citation type="submission" date="2009-11" db="EMBL/GenBank/DDBJ databases">
        <authorList>
            <consortium name="The Broad Institute Genome Sequencing Platform"/>
            <person name="Ward D."/>
            <person name="Feldgarden M."/>
            <person name="Earl A."/>
            <person name="Young S.K."/>
            <person name="Zeng Q."/>
            <person name="Koehrsen M."/>
            <person name="Alvarado L."/>
            <person name="Berlin A."/>
            <person name="Bochicchio J."/>
            <person name="Borenstein D."/>
            <person name="Chapman S.B."/>
            <person name="Chen Z."/>
            <person name="Engels R."/>
            <person name="Freedman E."/>
            <person name="Gellesch M."/>
            <person name="Goldberg J."/>
            <person name="Griggs A."/>
            <person name="Gujja S."/>
            <person name="Heilman E."/>
            <person name="Heiman D."/>
            <person name="Hepburn T."/>
            <person name="Howarth C."/>
            <person name="Jen D."/>
            <person name="Larson L."/>
            <person name="Lewis B."/>
            <person name="Mehta T."/>
            <person name="Park D."/>
            <person name="Pearson M."/>
            <person name="Roberts A."/>
            <person name="Saif S."/>
            <person name="Shea T."/>
            <person name="Shenoy N."/>
            <person name="Sisk P."/>
            <person name="Stolte C."/>
            <person name="Sykes S."/>
            <person name="Thomson T."/>
            <person name="Walk T."/>
            <person name="White J."/>
            <person name="Yandava C."/>
            <person name="Izard J."/>
            <person name="Baranova O.V."/>
            <person name="Blanton J.M."/>
            <person name="Tanner A.C."/>
            <person name="Dewhirst F.E."/>
            <person name="Haas B."/>
            <person name="Nusbaum C."/>
            <person name="Birren B."/>
        </authorList>
    </citation>
    <scope>NUCLEOTIDE SEQUENCE [LARGE SCALE GENOMIC DNA]</scope>
    <source>
        <strain evidence="11">1-1 BBBD Race 1</strain>
    </source>
</reference>
<evidence type="ECO:0000256" key="6">
    <source>
        <dbReference type="ARBA" id="ARBA00023136"/>
    </source>
</evidence>
<reference evidence="12" key="4">
    <citation type="submission" date="2025-05" db="UniProtKB">
        <authorList>
            <consortium name="EnsemblFungi"/>
        </authorList>
    </citation>
    <scope>IDENTIFICATION</scope>
    <source>
        <strain evidence="12">isolate 1-1 / race 1 (BBBD)</strain>
    </source>
</reference>
<evidence type="ECO:0000313" key="11">
    <source>
        <dbReference type="EMBL" id="OAV93679.1"/>
    </source>
</evidence>
<dbReference type="InterPro" id="IPR013517">
    <property type="entry name" value="FG-GAP"/>
</dbReference>
<evidence type="ECO:0000256" key="3">
    <source>
        <dbReference type="ARBA" id="ARBA00022692"/>
    </source>
</evidence>
<dbReference type="InterPro" id="IPR057089">
    <property type="entry name" value="C2_TIP"/>
</dbReference>
<proteinExistence type="inferred from homology"/>
<dbReference type="Pfam" id="PF13517">
    <property type="entry name" value="FG-GAP_3"/>
    <property type="match status" value="1"/>
</dbReference>
<feature type="signal peptide" evidence="9">
    <location>
        <begin position="1"/>
        <end position="34"/>
    </location>
</feature>
<evidence type="ECO:0000313" key="13">
    <source>
        <dbReference type="Proteomes" id="UP000005240"/>
    </source>
</evidence>
<protein>
    <recommendedName>
        <fullName evidence="10">T-cell immunomodulatory protein TIP C2 domain-containing protein</fullName>
    </recommendedName>
</protein>
<evidence type="ECO:0000256" key="5">
    <source>
        <dbReference type="ARBA" id="ARBA00022989"/>
    </source>
</evidence>
<keyword evidence="5 8" id="KW-1133">Transmembrane helix</keyword>
<comment type="similarity">
    <text evidence="2">Belongs to the TIP family.</text>
</comment>
<dbReference type="GO" id="GO:0005886">
    <property type="term" value="C:plasma membrane"/>
    <property type="evidence" value="ECO:0007669"/>
    <property type="project" value="TreeGrafter"/>
</dbReference>
<feature type="transmembrane region" description="Helical" evidence="8">
    <location>
        <begin position="662"/>
        <end position="686"/>
    </location>
</feature>
<accession>A0A180GMN2</accession>
<dbReference type="AlphaFoldDB" id="A0A180GMN2"/>
<evidence type="ECO:0000256" key="1">
    <source>
        <dbReference type="ARBA" id="ARBA00004479"/>
    </source>
</evidence>
<feature type="chain" id="PRO_5008110073" description="T-cell immunomodulatory protein TIP C2 domain-containing protein" evidence="9">
    <location>
        <begin position="35"/>
        <end position="708"/>
    </location>
</feature>
<dbReference type="Pfam" id="PF23122">
    <property type="entry name" value="C2_ITFG1"/>
    <property type="match status" value="1"/>
</dbReference>
<dbReference type="VEuPathDB" id="FungiDB:PTTG_27249"/>